<reference evidence="1" key="1">
    <citation type="journal article" date="2014" name="Int. J. Syst. Evol. Microbiol.">
        <title>Complete genome sequence of Corynebacterium casei LMG S-19264T (=DSM 44701T), isolated from a smear-ripened cheese.</title>
        <authorList>
            <consortium name="US DOE Joint Genome Institute (JGI-PGF)"/>
            <person name="Walter F."/>
            <person name="Albersmeier A."/>
            <person name="Kalinowski J."/>
            <person name="Ruckert C."/>
        </authorList>
    </citation>
    <scope>NUCLEOTIDE SEQUENCE</scope>
    <source>
        <strain evidence="1">CGMCC 1.7086</strain>
    </source>
</reference>
<evidence type="ECO:0000313" key="2">
    <source>
        <dbReference type="Proteomes" id="UP000606935"/>
    </source>
</evidence>
<dbReference type="AlphaFoldDB" id="A0A917Z0U6"/>
<reference evidence="1" key="2">
    <citation type="submission" date="2020-09" db="EMBL/GenBank/DDBJ databases">
        <authorList>
            <person name="Sun Q."/>
            <person name="Zhou Y."/>
        </authorList>
    </citation>
    <scope>NUCLEOTIDE SEQUENCE</scope>
    <source>
        <strain evidence="1">CGMCC 1.7086</strain>
    </source>
</reference>
<keyword evidence="2" id="KW-1185">Reference proteome</keyword>
<gene>
    <name evidence="1" type="ORF">GCM10010982_29280</name>
</gene>
<accession>A0A917Z0U6</accession>
<dbReference type="InterPro" id="IPR021732">
    <property type="entry name" value="DUF3301"/>
</dbReference>
<evidence type="ECO:0008006" key="3">
    <source>
        <dbReference type="Google" id="ProtNLM"/>
    </source>
</evidence>
<dbReference type="EMBL" id="BMLS01000005">
    <property type="protein sequence ID" value="GGO72057.1"/>
    <property type="molecule type" value="Genomic_DNA"/>
</dbReference>
<proteinExistence type="predicted"/>
<dbReference type="Pfam" id="PF11743">
    <property type="entry name" value="DUF3301"/>
    <property type="match status" value="1"/>
</dbReference>
<comment type="caution">
    <text evidence="1">The sequence shown here is derived from an EMBL/GenBank/DDBJ whole genome shotgun (WGS) entry which is preliminary data.</text>
</comment>
<sequence length="100" mass="11810">MSLGELTLFLLIGALGWQFWRIRAMTEQAYRYMDNYCNKQGLQLLSLSRHKTRIRAYRGKLDWYCEFNFEFSGNGEDAYQGSLVMQGMQVTQTHLPPYRV</sequence>
<evidence type="ECO:0000313" key="1">
    <source>
        <dbReference type="EMBL" id="GGO72057.1"/>
    </source>
</evidence>
<dbReference type="Proteomes" id="UP000606935">
    <property type="component" value="Unassembled WGS sequence"/>
</dbReference>
<dbReference type="RefSeq" id="WP_188696745.1">
    <property type="nucleotide sequence ID" value="NZ_BMLS01000005.1"/>
</dbReference>
<organism evidence="1 2">
    <name type="scientific">Bowmanella pacifica</name>
    <dbReference type="NCBI Taxonomy" id="502051"/>
    <lineage>
        <taxon>Bacteria</taxon>
        <taxon>Pseudomonadati</taxon>
        <taxon>Pseudomonadota</taxon>
        <taxon>Gammaproteobacteria</taxon>
        <taxon>Alteromonadales</taxon>
        <taxon>Alteromonadaceae</taxon>
        <taxon>Bowmanella</taxon>
    </lineage>
</organism>
<protein>
    <recommendedName>
        <fullName evidence="3">DUF3301 domain-containing protein</fullName>
    </recommendedName>
</protein>
<name>A0A917Z0U6_9ALTE</name>